<dbReference type="InterPro" id="IPR024930">
    <property type="entry name" value="Skp_dom_sf"/>
</dbReference>
<name>A0A840VJ95_9PROT</name>
<organism evidence="3 4">
    <name type="scientific">Acidocella aromatica</name>
    <dbReference type="NCBI Taxonomy" id="1303579"/>
    <lineage>
        <taxon>Bacteria</taxon>
        <taxon>Pseudomonadati</taxon>
        <taxon>Pseudomonadota</taxon>
        <taxon>Alphaproteobacteria</taxon>
        <taxon>Acetobacterales</taxon>
        <taxon>Acidocellaceae</taxon>
        <taxon>Acidocella</taxon>
    </lineage>
</organism>
<feature type="compositionally biased region" description="Pro residues" evidence="1">
    <location>
        <begin position="71"/>
        <end position="80"/>
    </location>
</feature>
<dbReference type="GO" id="GO:0051082">
    <property type="term" value="F:unfolded protein binding"/>
    <property type="evidence" value="ECO:0007669"/>
    <property type="project" value="InterPro"/>
</dbReference>
<evidence type="ECO:0000256" key="1">
    <source>
        <dbReference type="SAM" id="MobiDB-lite"/>
    </source>
</evidence>
<dbReference type="InterPro" id="IPR005632">
    <property type="entry name" value="Chaperone_Skp"/>
</dbReference>
<proteinExistence type="predicted"/>
<dbReference type="RefSeq" id="WP_183265343.1">
    <property type="nucleotide sequence ID" value="NZ_JACHFJ010000002.1"/>
</dbReference>
<accession>A0A840VJ95</accession>
<dbReference type="EMBL" id="JACHFJ010000002">
    <property type="protein sequence ID" value="MBB5372329.1"/>
    <property type="molecule type" value="Genomic_DNA"/>
</dbReference>
<sequence>MSRFSRYSIVLPFLTFGIAPAAHAQSSSGYFIPPSAQQQSAPAAPAPKPAPAPQVQAAQPQPQQPQVPNLPALPPEPAPPTAVIGVLSVPEVMQKSTAAQGVQAEIQKRQAELGKEAQAARTKIEAEQQAILAQRGKVSDAQLEAKEQALRDEIAATQTKFQQKNQAIQNSGQQALGQVEAELIAIIRQEAQAHGMNLILHREQVALNVAAFDITGEAAAELNKLLPSVKVPPSVVTPGMAVNPPDQGPDGQGFGQ</sequence>
<feature type="region of interest" description="Disordered" evidence="1">
    <location>
        <begin position="30"/>
        <end position="82"/>
    </location>
</feature>
<protein>
    <submittedName>
        <fullName evidence="3">Skp family chaperone for outer membrane proteins</fullName>
    </submittedName>
</protein>
<keyword evidence="2" id="KW-0732">Signal</keyword>
<dbReference type="AlphaFoldDB" id="A0A840VJ95"/>
<evidence type="ECO:0000256" key="2">
    <source>
        <dbReference type="SAM" id="SignalP"/>
    </source>
</evidence>
<evidence type="ECO:0000313" key="3">
    <source>
        <dbReference type="EMBL" id="MBB5372329.1"/>
    </source>
</evidence>
<evidence type="ECO:0000313" key="4">
    <source>
        <dbReference type="Proteomes" id="UP000553706"/>
    </source>
</evidence>
<dbReference type="SUPFAM" id="SSF111384">
    <property type="entry name" value="OmpH-like"/>
    <property type="match status" value="1"/>
</dbReference>
<feature type="signal peptide" evidence="2">
    <location>
        <begin position="1"/>
        <end position="24"/>
    </location>
</feature>
<keyword evidence="4" id="KW-1185">Reference proteome</keyword>
<dbReference type="SMART" id="SM00935">
    <property type="entry name" value="OmpH"/>
    <property type="match status" value="1"/>
</dbReference>
<feature type="chain" id="PRO_5032933932" evidence="2">
    <location>
        <begin position="25"/>
        <end position="256"/>
    </location>
</feature>
<reference evidence="3 4" key="1">
    <citation type="submission" date="2020-08" db="EMBL/GenBank/DDBJ databases">
        <title>Genomic Encyclopedia of Type Strains, Phase IV (KMG-IV): sequencing the most valuable type-strain genomes for metagenomic binning, comparative biology and taxonomic classification.</title>
        <authorList>
            <person name="Goeker M."/>
        </authorList>
    </citation>
    <scope>NUCLEOTIDE SEQUENCE [LARGE SCALE GENOMIC DNA]</scope>
    <source>
        <strain evidence="3 4">DSM 27026</strain>
    </source>
</reference>
<feature type="compositionally biased region" description="Low complexity" evidence="1">
    <location>
        <begin position="33"/>
        <end position="43"/>
    </location>
</feature>
<dbReference type="Proteomes" id="UP000553706">
    <property type="component" value="Unassembled WGS sequence"/>
</dbReference>
<comment type="caution">
    <text evidence="3">The sequence shown here is derived from an EMBL/GenBank/DDBJ whole genome shotgun (WGS) entry which is preliminary data.</text>
</comment>
<dbReference type="Pfam" id="PF03938">
    <property type="entry name" value="OmpH"/>
    <property type="match status" value="1"/>
</dbReference>
<gene>
    <name evidence="3" type="ORF">HNP71_000567</name>
</gene>
<dbReference type="Gene3D" id="3.30.910.20">
    <property type="entry name" value="Skp domain"/>
    <property type="match status" value="1"/>
</dbReference>
<feature type="compositionally biased region" description="Low complexity" evidence="1">
    <location>
        <begin position="53"/>
        <end position="70"/>
    </location>
</feature>